<dbReference type="Proteomes" id="UP001551189">
    <property type="component" value="Unassembled WGS sequence"/>
</dbReference>
<protein>
    <recommendedName>
        <fullName evidence="4">ABC transporter ATP-binding protein</fullName>
    </recommendedName>
</protein>
<dbReference type="EMBL" id="JBEYXT010000535">
    <property type="protein sequence ID" value="MEU6807328.1"/>
    <property type="molecule type" value="Genomic_DNA"/>
</dbReference>
<feature type="region of interest" description="Disordered" evidence="1">
    <location>
        <begin position="20"/>
        <end position="51"/>
    </location>
</feature>
<dbReference type="Gene3D" id="3.40.50.300">
    <property type="entry name" value="P-loop containing nucleotide triphosphate hydrolases"/>
    <property type="match status" value="1"/>
</dbReference>
<sequence>RSGAGKSLLAAVAGRLVDPDEGEVRLDPRRRPVRPAPPGHHHRDSRPRRHLPALSQHTTVLRSADQWGAAVARRSSRV</sequence>
<gene>
    <name evidence="2" type="ORF">ABZ931_41250</name>
</gene>
<evidence type="ECO:0000313" key="2">
    <source>
        <dbReference type="EMBL" id="MEU6807328.1"/>
    </source>
</evidence>
<organism evidence="2 3">
    <name type="scientific">Streptomyces neyagawaensis</name>
    <dbReference type="NCBI Taxonomy" id="42238"/>
    <lineage>
        <taxon>Bacteria</taxon>
        <taxon>Bacillati</taxon>
        <taxon>Actinomycetota</taxon>
        <taxon>Actinomycetes</taxon>
        <taxon>Kitasatosporales</taxon>
        <taxon>Streptomycetaceae</taxon>
        <taxon>Streptomyces</taxon>
    </lineage>
</organism>
<evidence type="ECO:0000313" key="3">
    <source>
        <dbReference type="Proteomes" id="UP001551189"/>
    </source>
</evidence>
<dbReference type="RefSeq" id="WP_359703592.1">
    <property type="nucleotide sequence ID" value="NZ_JBEYXT010000535.1"/>
</dbReference>
<keyword evidence="3" id="KW-1185">Reference proteome</keyword>
<feature type="non-terminal residue" evidence="2">
    <location>
        <position position="1"/>
    </location>
</feature>
<dbReference type="InterPro" id="IPR027417">
    <property type="entry name" value="P-loop_NTPase"/>
</dbReference>
<reference evidence="2 3" key="1">
    <citation type="submission" date="2024-06" db="EMBL/GenBank/DDBJ databases">
        <title>The Natural Products Discovery Center: Release of the First 8490 Sequenced Strains for Exploring Actinobacteria Biosynthetic Diversity.</title>
        <authorList>
            <person name="Kalkreuter E."/>
            <person name="Kautsar S.A."/>
            <person name="Yang D."/>
            <person name="Bader C.D."/>
            <person name="Teijaro C.N."/>
            <person name="Fluegel L."/>
            <person name="Davis C.M."/>
            <person name="Simpson J.R."/>
            <person name="Lauterbach L."/>
            <person name="Steele A.D."/>
            <person name="Gui C."/>
            <person name="Meng S."/>
            <person name="Li G."/>
            <person name="Viehrig K."/>
            <person name="Ye F."/>
            <person name="Su P."/>
            <person name="Kiefer A.F."/>
            <person name="Nichols A."/>
            <person name="Cepeda A.J."/>
            <person name="Yan W."/>
            <person name="Fan B."/>
            <person name="Jiang Y."/>
            <person name="Adhikari A."/>
            <person name="Zheng C.-J."/>
            <person name="Schuster L."/>
            <person name="Cowan T.M."/>
            <person name="Smanski M.J."/>
            <person name="Chevrette M.G."/>
            <person name="De Carvalho L.P.S."/>
            <person name="Shen B."/>
        </authorList>
    </citation>
    <scope>NUCLEOTIDE SEQUENCE [LARGE SCALE GENOMIC DNA]</scope>
    <source>
        <strain evidence="2 3">NPDC046851</strain>
    </source>
</reference>
<feature type="compositionally biased region" description="Basic residues" evidence="1">
    <location>
        <begin position="39"/>
        <end position="51"/>
    </location>
</feature>
<comment type="caution">
    <text evidence="2">The sequence shown here is derived from an EMBL/GenBank/DDBJ whole genome shotgun (WGS) entry which is preliminary data.</text>
</comment>
<evidence type="ECO:0008006" key="4">
    <source>
        <dbReference type="Google" id="ProtNLM"/>
    </source>
</evidence>
<evidence type="ECO:0000256" key="1">
    <source>
        <dbReference type="SAM" id="MobiDB-lite"/>
    </source>
</evidence>
<accession>A0ABV3BCZ2</accession>
<name>A0ABV3BCZ2_9ACTN</name>
<proteinExistence type="predicted"/>